<dbReference type="AlphaFoldDB" id="A0A6J5YYJ2"/>
<protein>
    <submittedName>
        <fullName evidence="1">Unannotated protein</fullName>
    </submittedName>
</protein>
<reference evidence="1" key="1">
    <citation type="submission" date="2020-05" db="EMBL/GenBank/DDBJ databases">
        <authorList>
            <person name="Chiriac C."/>
            <person name="Salcher M."/>
            <person name="Ghai R."/>
            <person name="Kavagutti S V."/>
        </authorList>
    </citation>
    <scope>NUCLEOTIDE SEQUENCE</scope>
</reference>
<accession>A0A6J5YYJ2</accession>
<organism evidence="1">
    <name type="scientific">freshwater metagenome</name>
    <dbReference type="NCBI Taxonomy" id="449393"/>
    <lineage>
        <taxon>unclassified sequences</taxon>
        <taxon>metagenomes</taxon>
        <taxon>ecological metagenomes</taxon>
    </lineage>
</organism>
<sequence>MKKPIRICVVLIGLVSAFLTPLSAAELPDEQFDLFGSWERQHPGGANDKTFGVWFNDFGYQAVAQTSYLVSENSKGQLLCKSLEECKGEKDFSYIAFLPFCEDGYTTNCIANVFATDSKNKRISPTKRTYFPEIERNQFKGNPKFQLPSGSTASVLEFPGLQNSAGKNTYSVGVYVIQRFSITNWDTGEFTSKDPSILANIAAVELESGNYKARVTKQIIDSYGRLSLDYMALGSNIECVVIENGICGKPVGFAENTSFALQLKLNAKTHGWMHGRLTNGKITVLKETSSGIEVEISGSPSRVPSVVAETTIENITDSIWGTVMGGTVPKNYGSKEWPPTLGIVASNRGTYMMSSFKAMQPFMTDKAVAMPSFWSVRSVERGQVVVAAGQKALDCLYKNGGDKGKILGFVNTNSTAYVSGPPTFNEKTQSLDYSVAAPHFAKDGSVFKGNYSIQLEANTARCMFGLQGTNLKATLSITNDRGESSIITSIAREDSGWFNFIASGFSFSIPTISLKLEEAPKEPSQEGKTPEAKTASQSIKKMVCVKGKSKKTVTGINPKCPSGFKKLK</sequence>
<proteinExistence type="predicted"/>
<dbReference type="EMBL" id="CAESAB010000010">
    <property type="protein sequence ID" value="CAB4333942.1"/>
    <property type="molecule type" value="Genomic_DNA"/>
</dbReference>
<evidence type="ECO:0000313" key="1">
    <source>
        <dbReference type="EMBL" id="CAB4333942.1"/>
    </source>
</evidence>
<gene>
    <name evidence="1" type="ORF">UFOPK3820_00421</name>
</gene>
<name>A0A6J5YYJ2_9ZZZZ</name>